<dbReference type="PROSITE" id="PS51257">
    <property type="entry name" value="PROKAR_LIPOPROTEIN"/>
    <property type="match status" value="1"/>
</dbReference>
<accession>A0ABT4CMQ1</accession>
<gene>
    <name evidence="1" type="ORF">OXH55_03450</name>
</gene>
<evidence type="ECO:0000313" key="2">
    <source>
        <dbReference type="Proteomes" id="UP001079657"/>
    </source>
</evidence>
<dbReference type="EMBL" id="JAPQES010000001">
    <property type="protein sequence ID" value="MCY6369703.1"/>
    <property type="molecule type" value="Genomic_DNA"/>
</dbReference>
<proteinExistence type="predicted"/>
<reference evidence="1" key="1">
    <citation type="submission" date="2022-12" db="EMBL/GenBank/DDBJ databases">
        <authorList>
            <person name="Wang J."/>
        </authorList>
    </citation>
    <scope>NUCLEOTIDE SEQUENCE</scope>
    <source>
        <strain evidence="1">HY-42-06</strain>
    </source>
</reference>
<dbReference type="RefSeq" id="WP_268048076.1">
    <property type="nucleotide sequence ID" value="NZ_JAPQES010000001.1"/>
</dbReference>
<evidence type="ECO:0000313" key="1">
    <source>
        <dbReference type="EMBL" id="MCY6369703.1"/>
    </source>
</evidence>
<protein>
    <submittedName>
        <fullName evidence="1">DUF5105 domain-containing protein</fullName>
    </submittedName>
</protein>
<keyword evidence="2" id="KW-1185">Reference proteome</keyword>
<comment type="caution">
    <text evidence="1">The sequence shown here is derived from an EMBL/GenBank/DDBJ whole genome shotgun (WGS) entry which is preliminary data.</text>
</comment>
<sequence length="215" mass="24163">MKKMKKSLVLLMSFLFIPIMLIGCSSKPKVSPDETAKILFNFYIKGDQSGLEKIKMPKDVIDETAKLQKETYTTAIKNNFKVAGLTIKDEQVEQIYEARMEGLKKLTVTTETVSESDTEAQVKIKSTYFDTVALDKKAAQDAVEQVKKLKLTNQQEAKTKVTDAYIKNLVEAFKNVKPSADTKEKTFKFTIQEKVWLPQNMIQFGSGIGGQVSGM</sequence>
<organism evidence="1 2">
    <name type="scientific">Clostridium ganghwense</name>
    <dbReference type="NCBI Taxonomy" id="312089"/>
    <lineage>
        <taxon>Bacteria</taxon>
        <taxon>Bacillati</taxon>
        <taxon>Bacillota</taxon>
        <taxon>Clostridia</taxon>
        <taxon>Eubacteriales</taxon>
        <taxon>Clostridiaceae</taxon>
        <taxon>Clostridium</taxon>
    </lineage>
</organism>
<dbReference type="Proteomes" id="UP001079657">
    <property type="component" value="Unassembled WGS sequence"/>
</dbReference>
<name>A0ABT4CMQ1_9CLOT</name>